<evidence type="ECO:0000313" key="1">
    <source>
        <dbReference type="EMBL" id="MFC3200878.1"/>
    </source>
</evidence>
<dbReference type="EMBL" id="JBHRSX010000010">
    <property type="protein sequence ID" value="MFC3200878.1"/>
    <property type="molecule type" value="Genomic_DNA"/>
</dbReference>
<keyword evidence="2" id="KW-1185">Reference proteome</keyword>
<gene>
    <name evidence="1" type="ORF">ACFOEW_03465</name>
</gene>
<sequence>MREPLSIPCSCGSGKPLKHCCLFKNQKIPDEQNVDIPDYNGVTVFYGFTKEYAKVSPFEIDFELACCQVIQANPYLANLHNQMIQFNMLKPGDWFVMGEEAGQMKFSFRYSEPDDAMDIAKEKFGAIRFLQLPEIF</sequence>
<protein>
    <submittedName>
        <fullName evidence="1">SEC-C domain-containing protein</fullName>
    </submittedName>
</protein>
<dbReference type="InterPro" id="IPR004027">
    <property type="entry name" value="SEC_C_motif"/>
</dbReference>
<organism evidence="1 2">
    <name type="scientific">Alteromonas oceani</name>
    <dbReference type="NCBI Taxonomy" id="2071609"/>
    <lineage>
        <taxon>Bacteria</taxon>
        <taxon>Pseudomonadati</taxon>
        <taxon>Pseudomonadota</taxon>
        <taxon>Gammaproteobacteria</taxon>
        <taxon>Alteromonadales</taxon>
        <taxon>Alteromonadaceae</taxon>
        <taxon>Alteromonas/Salinimonas group</taxon>
        <taxon>Alteromonas</taxon>
    </lineage>
</organism>
<name>A0ABV7JVA9_9ALTE</name>
<accession>A0ABV7JVA9</accession>
<dbReference type="Pfam" id="PF02810">
    <property type="entry name" value="SEC-C"/>
    <property type="match status" value="1"/>
</dbReference>
<dbReference type="RefSeq" id="WP_123323513.1">
    <property type="nucleotide sequence ID" value="NZ_JBHRSX010000010.1"/>
</dbReference>
<dbReference type="Proteomes" id="UP001595477">
    <property type="component" value="Unassembled WGS sequence"/>
</dbReference>
<reference evidence="2" key="1">
    <citation type="journal article" date="2019" name="Int. J. Syst. Evol. Microbiol.">
        <title>The Global Catalogue of Microorganisms (GCM) 10K type strain sequencing project: providing services to taxonomists for standard genome sequencing and annotation.</title>
        <authorList>
            <consortium name="The Broad Institute Genomics Platform"/>
            <consortium name="The Broad Institute Genome Sequencing Center for Infectious Disease"/>
            <person name="Wu L."/>
            <person name="Ma J."/>
        </authorList>
    </citation>
    <scope>NUCLEOTIDE SEQUENCE [LARGE SCALE GENOMIC DNA]</scope>
    <source>
        <strain evidence="2">KCTC 52449</strain>
    </source>
</reference>
<comment type="caution">
    <text evidence="1">The sequence shown here is derived from an EMBL/GenBank/DDBJ whole genome shotgun (WGS) entry which is preliminary data.</text>
</comment>
<evidence type="ECO:0000313" key="2">
    <source>
        <dbReference type="Proteomes" id="UP001595477"/>
    </source>
</evidence>
<proteinExistence type="predicted"/>